<proteinExistence type="predicted"/>
<sequence length="122" mass="13520">MASAKVVADAAQSGFGKGSDGPVPNEIVEKNLLQATTLEEAVEWWFADVSVTVKNINRIAFASNNVIYMADFVKMKGGYPLDQGSRSGQGYKITTHFLHYGKYQNWVCDGFEGRRRVIVRVT</sequence>
<name>A0A9D5B9K6_PEA</name>
<dbReference type="Proteomes" id="UP001058974">
    <property type="component" value="Chromosome 2"/>
</dbReference>
<dbReference type="Gramene" id="Psat02G0214500-T1">
    <property type="protein sequence ID" value="KAI5435620.1"/>
    <property type="gene ID" value="KIW84_022145"/>
</dbReference>
<evidence type="ECO:0000313" key="1">
    <source>
        <dbReference type="EMBL" id="KAI5435620.1"/>
    </source>
</evidence>
<organism evidence="1 2">
    <name type="scientific">Pisum sativum</name>
    <name type="common">Garden pea</name>
    <name type="synonym">Lathyrus oleraceus</name>
    <dbReference type="NCBI Taxonomy" id="3888"/>
    <lineage>
        <taxon>Eukaryota</taxon>
        <taxon>Viridiplantae</taxon>
        <taxon>Streptophyta</taxon>
        <taxon>Embryophyta</taxon>
        <taxon>Tracheophyta</taxon>
        <taxon>Spermatophyta</taxon>
        <taxon>Magnoliopsida</taxon>
        <taxon>eudicotyledons</taxon>
        <taxon>Gunneridae</taxon>
        <taxon>Pentapetalae</taxon>
        <taxon>rosids</taxon>
        <taxon>fabids</taxon>
        <taxon>Fabales</taxon>
        <taxon>Fabaceae</taxon>
        <taxon>Papilionoideae</taxon>
        <taxon>50 kb inversion clade</taxon>
        <taxon>NPAAA clade</taxon>
        <taxon>Hologalegina</taxon>
        <taxon>IRL clade</taxon>
        <taxon>Fabeae</taxon>
        <taxon>Lathyrus</taxon>
    </lineage>
</organism>
<evidence type="ECO:0000313" key="2">
    <source>
        <dbReference type="Proteomes" id="UP001058974"/>
    </source>
</evidence>
<dbReference type="AlphaFoldDB" id="A0A9D5B9K6"/>
<accession>A0A9D5B9K6</accession>
<dbReference type="Gramene" id="Psat0s1733g0160.1">
    <property type="protein sequence ID" value="Psat0s1733g0160.1.cds"/>
    <property type="gene ID" value="Psat0s1733g0160"/>
</dbReference>
<dbReference type="EMBL" id="JAMSHJ010000002">
    <property type="protein sequence ID" value="KAI5435620.1"/>
    <property type="molecule type" value="Genomic_DNA"/>
</dbReference>
<reference evidence="1 2" key="1">
    <citation type="journal article" date="2022" name="Nat. Genet.">
        <title>Improved pea reference genome and pan-genome highlight genomic features and evolutionary characteristics.</title>
        <authorList>
            <person name="Yang T."/>
            <person name="Liu R."/>
            <person name="Luo Y."/>
            <person name="Hu S."/>
            <person name="Wang D."/>
            <person name="Wang C."/>
            <person name="Pandey M.K."/>
            <person name="Ge S."/>
            <person name="Xu Q."/>
            <person name="Li N."/>
            <person name="Li G."/>
            <person name="Huang Y."/>
            <person name="Saxena R.K."/>
            <person name="Ji Y."/>
            <person name="Li M."/>
            <person name="Yan X."/>
            <person name="He Y."/>
            <person name="Liu Y."/>
            <person name="Wang X."/>
            <person name="Xiang C."/>
            <person name="Varshney R.K."/>
            <person name="Ding H."/>
            <person name="Gao S."/>
            <person name="Zong X."/>
        </authorList>
    </citation>
    <scope>NUCLEOTIDE SEQUENCE [LARGE SCALE GENOMIC DNA]</scope>
    <source>
        <strain evidence="1 2">cv. Zhongwan 6</strain>
    </source>
</reference>
<comment type="caution">
    <text evidence="1">The sequence shown here is derived from an EMBL/GenBank/DDBJ whole genome shotgun (WGS) entry which is preliminary data.</text>
</comment>
<keyword evidence="2" id="KW-1185">Reference proteome</keyword>
<gene>
    <name evidence="1" type="ORF">KIW84_022145</name>
</gene>
<protein>
    <submittedName>
        <fullName evidence="1">Uncharacterized protein</fullName>
    </submittedName>
</protein>